<accession>A0A1Z4V1K2</accession>
<keyword evidence="1" id="KW-0723">Serine/threonine-protein kinase</keyword>
<protein>
    <submittedName>
        <fullName evidence="1">Serine/threonine protein kinase</fullName>
    </submittedName>
</protein>
<keyword evidence="1" id="KW-0418">Kinase</keyword>
<dbReference type="RefSeq" id="WP_231940029.1">
    <property type="nucleotide sequence ID" value="NZ_AP018316.1"/>
</dbReference>
<reference evidence="1 2" key="1">
    <citation type="submission" date="2017-06" db="EMBL/GenBank/DDBJ databases">
        <title>Genome sequencing of cyanobaciteial culture collection at National Institute for Environmental Studies (NIES).</title>
        <authorList>
            <person name="Hirose Y."/>
            <person name="Shimura Y."/>
            <person name="Fujisawa T."/>
            <person name="Nakamura Y."/>
            <person name="Kawachi M."/>
        </authorList>
    </citation>
    <scope>NUCLEOTIDE SEQUENCE [LARGE SCALE GENOMIC DNA]</scope>
    <source>
        <strain evidence="1 2">NIES-806</strain>
    </source>
</reference>
<dbReference type="Proteomes" id="UP000218702">
    <property type="component" value="Chromosome"/>
</dbReference>
<dbReference type="KEGG" id="dcm:NIES806_15790"/>
<evidence type="ECO:0000313" key="2">
    <source>
        <dbReference type="Proteomes" id="UP000218702"/>
    </source>
</evidence>
<evidence type="ECO:0000313" key="1">
    <source>
        <dbReference type="EMBL" id="BAZ85376.1"/>
    </source>
</evidence>
<keyword evidence="2" id="KW-1185">Reference proteome</keyword>
<dbReference type="InterPro" id="IPR011009">
    <property type="entry name" value="Kinase-like_dom_sf"/>
</dbReference>
<proteinExistence type="predicted"/>
<gene>
    <name evidence="1" type="ORF">NIES806_15790</name>
</gene>
<name>A0A1Z4V1K2_9CYAN</name>
<dbReference type="SUPFAM" id="SSF56112">
    <property type="entry name" value="Protein kinase-like (PK-like)"/>
    <property type="match status" value="1"/>
</dbReference>
<dbReference type="Gene3D" id="3.30.200.20">
    <property type="entry name" value="Phosphorylase Kinase, domain 1"/>
    <property type="match status" value="1"/>
</dbReference>
<dbReference type="AlphaFoldDB" id="A0A1Z4V1K2"/>
<dbReference type="EMBL" id="AP018316">
    <property type="protein sequence ID" value="BAZ85376.1"/>
    <property type="molecule type" value="Genomic_DNA"/>
</dbReference>
<sequence length="49" mass="5681">MQVWILNTQLQNGQYIIQKVIGGSGFGETYRARDTEENRLVVIKTLNRE</sequence>
<dbReference type="GO" id="GO:0004674">
    <property type="term" value="F:protein serine/threonine kinase activity"/>
    <property type="evidence" value="ECO:0007669"/>
    <property type="project" value="UniProtKB-KW"/>
</dbReference>
<organism evidence="1 2">
    <name type="scientific">Dolichospermum compactum NIES-806</name>
    <dbReference type="NCBI Taxonomy" id="1973481"/>
    <lineage>
        <taxon>Bacteria</taxon>
        <taxon>Bacillati</taxon>
        <taxon>Cyanobacteriota</taxon>
        <taxon>Cyanophyceae</taxon>
        <taxon>Nostocales</taxon>
        <taxon>Aphanizomenonaceae</taxon>
        <taxon>Dolichospermum</taxon>
        <taxon>Dolichospermum compactum</taxon>
    </lineage>
</organism>
<keyword evidence="1" id="KW-0808">Transferase</keyword>